<dbReference type="SUPFAM" id="SSF159133">
    <property type="entry name" value="EutN/CcmL-like"/>
    <property type="match status" value="1"/>
</dbReference>
<dbReference type="AlphaFoldDB" id="A0A517YUI2"/>
<dbReference type="Pfam" id="PF03319">
    <property type="entry name" value="EutN_CcmL"/>
    <property type="match status" value="1"/>
</dbReference>
<reference evidence="3 4" key="1">
    <citation type="submission" date="2019-02" db="EMBL/GenBank/DDBJ databases">
        <title>Deep-cultivation of Planctomycetes and their phenomic and genomic characterization uncovers novel biology.</title>
        <authorList>
            <person name="Wiegand S."/>
            <person name="Jogler M."/>
            <person name="Boedeker C."/>
            <person name="Pinto D."/>
            <person name="Vollmers J."/>
            <person name="Rivas-Marin E."/>
            <person name="Kohn T."/>
            <person name="Peeters S.H."/>
            <person name="Heuer A."/>
            <person name="Rast P."/>
            <person name="Oberbeckmann S."/>
            <person name="Bunk B."/>
            <person name="Jeske O."/>
            <person name="Meyerdierks A."/>
            <person name="Storesund J.E."/>
            <person name="Kallscheuer N."/>
            <person name="Luecker S."/>
            <person name="Lage O.M."/>
            <person name="Pohl T."/>
            <person name="Merkel B.J."/>
            <person name="Hornburger P."/>
            <person name="Mueller R.-W."/>
            <person name="Bruemmer F."/>
            <person name="Labrenz M."/>
            <person name="Spormann A.M."/>
            <person name="Op den Camp H."/>
            <person name="Overmann J."/>
            <person name="Amann R."/>
            <person name="Jetten M.S.M."/>
            <person name="Mascher T."/>
            <person name="Medema M.H."/>
            <person name="Devos D.P."/>
            <person name="Kaster A.-K."/>
            <person name="Ovreas L."/>
            <person name="Rohde M."/>
            <person name="Galperin M.Y."/>
            <person name="Jogler C."/>
        </authorList>
    </citation>
    <scope>NUCLEOTIDE SEQUENCE [LARGE SCALE GENOMIC DNA]</scope>
    <source>
        <strain evidence="3 4">KS4</strain>
    </source>
</reference>
<dbReference type="Gene3D" id="2.40.50.220">
    <property type="entry name" value="EutN/Ccml"/>
    <property type="match status" value="1"/>
</dbReference>
<organism evidence="3 4">
    <name type="scientific">Poriferisphaera corsica</name>
    <dbReference type="NCBI Taxonomy" id="2528020"/>
    <lineage>
        <taxon>Bacteria</taxon>
        <taxon>Pseudomonadati</taxon>
        <taxon>Planctomycetota</taxon>
        <taxon>Phycisphaerae</taxon>
        <taxon>Phycisphaerales</taxon>
        <taxon>Phycisphaeraceae</taxon>
        <taxon>Poriferisphaera</taxon>
    </lineage>
</organism>
<accession>A0A517YUI2</accession>
<dbReference type="OrthoDB" id="281843at2"/>
<dbReference type="KEGG" id="pcor:KS4_19630"/>
<name>A0A517YUI2_9BACT</name>
<dbReference type="InterPro" id="IPR036677">
    <property type="entry name" value="EutN_CcmL_sf"/>
</dbReference>
<dbReference type="GO" id="GO:0031469">
    <property type="term" value="C:bacterial microcompartment"/>
    <property type="evidence" value="ECO:0007669"/>
    <property type="project" value="UniProtKB-SubCell"/>
</dbReference>
<dbReference type="PROSITE" id="PS51932">
    <property type="entry name" value="BMV"/>
    <property type="match status" value="1"/>
</dbReference>
<keyword evidence="4" id="KW-1185">Reference proteome</keyword>
<dbReference type="Proteomes" id="UP000317369">
    <property type="component" value="Chromosome"/>
</dbReference>
<dbReference type="EMBL" id="CP036425">
    <property type="protein sequence ID" value="QDU33903.1"/>
    <property type="molecule type" value="Genomic_DNA"/>
</dbReference>
<protein>
    <submittedName>
        <fullName evidence="3">Ethanolamine utilization protein EutN/carboxysome</fullName>
    </submittedName>
</protein>
<dbReference type="PANTHER" id="PTHR36539:SF1">
    <property type="entry name" value="BACTERIAL MICROCOMPARTMENT SHELL VERTEX PROTEIN EUTN"/>
    <property type="match status" value="1"/>
</dbReference>
<proteinExistence type="predicted"/>
<keyword evidence="2" id="KW-1283">Bacterial microcompartment</keyword>
<evidence type="ECO:0000256" key="2">
    <source>
        <dbReference type="ARBA" id="ARBA00024446"/>
    </source>
</evidence>
<gene>
    <name evidence="3" type="ORF">KS4_19630</name>
</gene>
<comment type="subcellular location">
    <subcellularLocation>
        <location evidence="1">Bacterial microcompartment</location>
    </subcellularLocation>
</comment>
<dbReference type="RefSeq" id="WP_145077324.1">
    <property type="nucleotide sequence ID" value="NZ_CP036425.1"/>
</dbReference>
<evidence type="ECO:0000313" key="4">
    <source>
        <dbReference type="Proteomes" id="UP000317369"/>
    </source>
</evidence>
<sequence length="101" mass="11093">MRIGRVIGHCVLDRKLPSLAAGRLLLVDVFDNHALHNHESHMPRKLPMPQSLVVYDELGAGIGSIIAISEGAEATMPFYPERVPVDAYASAILDQIELHIN</sequence>
<evidence type="ECO:0000313" key="3">
    <source>
        <dbReference type="EMBL" id="QDU33903.1"/>
    </source>
</evidence>
<dbReference type="PANTHER" id="PTHR36539">
    <property type="entry name" value="ETHANOLAMINE UTILIZATION PROTEIN EUTN"/>
    <property type="match status" value="1"/>
</dbReference>
<dbReference type="InterPro" id="IPR004992">
    <property type="entry name" value="EutN_CcmL"/>
</dbReference>
<evidence type="ECO:0000256" key="1">
    <source>
        <dbReference type="ARBA" id="ARBA00024322"/>
    </source>
</evidence>